<dbReference type="Proteomes" id="UP001431209">
    <property type="component" value="Unassembled WGS sequence"/>
</dbReference>
<proteinExistence type="predicted"/>
<organism evidence="2 3">
    <name type="scientific">Acrasis kona</name>
    <dbReference type="NCBI Taxonomy" id="1008807"/>
    <lineage>
        <taxon>Eukaryota</taxon>
        <taxon>Discoba</taxon>
        <taxon>Heterolobosea</taxon>
        <taxon>Tetramitia</taxon>
        <taxon>Eutetramitia</taxon>
        <taxon>Acrasidae</taxon>
        <taxon>Acrasis</taxon>
    </lineage>
</organism>
<dbReference type="EMBL" id="JAOPGA020000762">
    <property type="protein sequence ID" value="KAL0481411.1"/>
    <property type="molecule type" value="Genomic_DNA"/>
</dbReference>
<keyword evidence="3" id="KW-1185">Reference proteome</keyword>
<evidence type="ECO:0000313" key="3">
    <source>
        <dbReference type="Proteomes" id="UP001431209"/>
    </source>
</evidence>
<dbReference type="Gene3D" id="3.40.50.980">
    <property type="match status" value="1"/>
</dbReference>
<feature type="domain" description="AMP-dependent synthetase/ligase" evidence="1">
    <location>
        <begin position="59"/>
        <end position="160"/>
    </location>
</feature>
<protein>
    <submittedName>
        <fullName evidence="2">Acyl-CoA synthetase</fullName>
    </submittedName>
</protein>
<accession>A0AAW2YWV9</accession>
<name>A0AAW2YWV9_9EUKA</name>
<dbReference type="Pfam" id="PF00501">
    <property type="entry name" value="AMP-binding"/>
    <property type="match status" value="1"/>
</dbReference>
<dbReference type="Gene3D" id="3.40.50.12780">
    <property type="entry name" value="N-terminal domain of ligase-like"/>
    <property type="match status" value="1"/>
</dbReference>
<sequence>MSLASRATLLNKTIIGARALKTISQCRSYAKAESNDRHSIISNDEKVNLVDKTIGYILSRNARAQPYANAFRSPQQKDAQYTNVELKKYAEAIACGFVELGLRIGDRVGVIQNATAEQFLVQLACAKVGAIAAQFTDIKNAKDLTRYLDLFRPNMLVMPSKASKVDYYRLVLEAFPELNTQDYPEEIMYVQPIKTKRFPFLKQIFFTDRVSEPIPGTYHIQDAHVYGPFGYYESPLRRIALKINVNNPAFITLESSLDKGKNIVWTQSNVLNAANICVEAANIKFGDVVFVAGYQNSAFGLISNYAAFLANATLVYPCEEFDAAKVMDHIQTEKCTVLFVRSKDADALMSYPDDVDISSVRAIFTDAETEDVKNNLKRKFTNAQVKSIHGLDTLGGLAMLDGNTVPGTQIKITRNLDDRIVHKDTFGDVRVRGQSISSQHWNDIGLMNADVDEDGWVKTGRMGKVDDKNKLQVQ</sequence>
<dbReference type="SUPFAM" id="SSF56801">
    <property type="entry name" value="Acetyl-CoA synthetase-like"/>
    <property type="match status" value="1"/>
</dbReference>
<dbReference type="PANTHER" id="PTHR43201:SF30">
    <property type="entry name" value="AMP-DEPENDENT SYNTHETASE_LIGASE DOMAIN-CONTAINING PROTEIN"/>
    <property type="match status" value="1"/>
</dbReference>
<dbReference type="GO" id="GO:0006631">
    <property type="term" value="P:fatty acid metabolic process"/>
    <property type="evidence" value="ECO:0007669"/>
    <property type="project" value="TreeGrafter"/>
</dbReference>
<reference evidence="2 3" key="1">
    <citation type="submission" date="2024-03" db="EMBL/GenBank/DDBJ databases">
        <title>The Acrasis kona genome and developmental transcriptomes reveal deep origins of eukaryotic multicellular pathways.</title>
        <authorList>
            <person name="Sheikh S."/>
            <person name="Fu C.-J."/>
            <person name="Brown M.W."/>
            <person name="Baldauf S.L."/>
        </authorList>
    </citation>
    <scope>NUCLEOTIDE SEQUENCE [LARGE SCALE GENOMIC DNA]</scope>
    <source>
        <strain evidence="2 3">ATCC MYA-3509</strain>
    </source>
</reference>
<comment type="caution">
    <text evidence="2">The sequence shown here is derived from an EMBL/GenBank/DDBJ whole genome shotgun (WGS) entry which is preliminary data.</text>
</comment>
<evidence type="ECO:0000313" key="2">
    <source>
        <dbReference type="EMBL" id="KAL0481411.1"/>
    </source>
</evidence>
<dbReference type="AlphaFoldDB" id="A0AAW2YWV9"/>
<dbReference type="PANTHER" id="PTHR43201">
    <property type="entry name" value="ACYL-COA SYNTHETASE"/>
    <property type="match status" value="1"/>
</dbReference>
<evidence type="ECO:0000259" key="1">
    <source>
        <dbReference type="Pfam" id="PF00501"/>
    </source>
</evidence>
<dbReference type="InterPro" id="IPR042099">
    <property type="entry name" value="ANL_N_sf"/>
</dbReference>
<gene>
    <name evidence="2" type="ORF">AKO1_012669</name>
</gene>
<dbReference type="GO" id="GO:0031956">
    <property type="term" value="F:medium-chain fatty acid-CoA ligase activity"/>
    <property type="evidence" value="ECO:0007669"/>
    <property type="project" value="TreeGrafter"/>
</dbReference>
<dbReference type="InterPro" id="IPR000873">
    <property type="entry name" value="AMP-dep_synth/lig_dom"/>
</dbReference>